<dbReference type="AlphaFoldDB" id="A0A6G9XNZ5"/>
<evidence type="ECO:0000313" key="1">
    <source>
        <dbReference type="EMBL" id="QIS02628.1"/>
    </source>
</evidence>
<evidence type="ECO:0000313" key="2">
    <source>
        <dbReference type="Proteomes" id="UP000501705"/>
    </source>
</evidence>
<dbReference type="RefSeq" id="WP_167461709.1">
    <property type="nucleotide sequence ID" value="NZ_CP046171.1"/>
</dbReference>
<dbReference type="EMBL" id="CP046171">
    <property type="protein sequence ID" value="QIS02628.1"/>
    <property type="molecule type" value="Genomic_DNA"/>
</dbReference>
<reference evidence="1 2" key="1">
    <citation type="journal article" date="2019" name="ACS Chem. Biol.">
        <title>Identification and Mobilization of a Cryptic Antibiotic Biosynthesis Gene Locus from a Human-Pathogenic Nocardia Isolate.</title>
        <authorList>
            <person name="Herisse M."/>
            <person name="Ishida K."/>
            <person name="Porter J.L."/>
            <person name="Howden B."/>
            <person name="Hertweck C."/>
            <person name="Stinear T.P."/>
            <person name="Pidot S.J."/>
        </authorList>
    </citation>
    <scope>NUCLEOTIDE SEQUENCE [LARGE SCALE GENOMIC DNA]</scope>
    <source>
        <strain evidence="1 2">AUSMDU00024985</strain>
    </source>
</reference>
<dbReference type="Proteomes" id="UP000501705">
    <property type="component" value="Chromosome"/>
</dbReference>
<proteinExistence type="predicted"/>
<gene>
    <name evidence="1" type="ORF">F5X71_10130</name>
</gene>
<sequence>MTMAPTGAVSVDHHQFLLTAAATDPTDITAESDLIWTGPGFVAVQAGIAYGPVTLTLDTTAESGVELTDWDIVEETVIESAEELLVISLDGHVAEQFAPVPPGRYRVRVHARGRDLNYDIDVTEPSETYLIQIQLIPARDDGGMGVITSLHTASGPGRPPAKTIPVLDYDHVYITGPDNQQVKVHHDSPQAHAVYAQRGTWSGRPPSPDVTADHIRYYSASVVADWDRDLVDDIDAIPPRRQHDLARWCAHRAFERAGLTAHADFRAALDAMDHDITPPPDFANASLLRHRIDTDPAITLTVVPGFAGNSERIPQHTATGSYIVAVDQPDPVKAAFDAVRFTAETYGPDYRQLFDRIRTEFLSNFGPDDVQRES</sequence>
<name>A0A6G9XNZ5_NOCBR</name>
<organism evidence="1 2">
    <name type="scientific">Nocardia brasiliensis</name>
    <dbReference type="NCBI Taxonomy" id="37326"/>
    <lineage>
        <taxon>Bacteria</taxon>
        <taxon>Bacillati</taxon>
        <taxon>Actinomycetota</taxon>
        <taxon>Actinomycetes</taxon>
        <taxon>Mycobacteriales</taxon>
        <taxon>Nocardiaceae</taxon>
        <taxon>Nocardia</taxon>
    </lineage>
</organism>
<accession>A0A6G9XNZ5</accession>
<protein>
    <submittedName>
        <fullName evidence="1">Uncharacterized protein</fullName>
    </submittedName>
</protein>